<dbReference type="Pfam" id="PF00059">
    <property type="entry name" value="Lectin_C"/>
    <property type="match status" value="1"/>
</dbReference>
<dbReference type="SUPFAM" id="SSF56436">
    <property type="entry name" value="C-type lectin-like"/>
    <property type="match status" value="1"/>
</dbReference>
<dbReference type="PANTHER" id="PTHR22803">
    <property type="entry name" value="MANNOSE, PHOSPHOLIPASE, LECTIN RECEPTOR RELATED"/>
    <property type="match status" value="1"/>
</dbReference>
<dbReference type="CDD" id="cd00037">
    <property type="entry name" value="CLECT"/>
    <property type="match status" value="1"/>
</dbReference>
<dbReference type="SMR" id="G9IBU9"/>
<gene>
    <name evidence="2" type="primary">CTL</name>
</gene>
<proteinExistence type="evidence at transcript level"/>
<evidence type="ECO:0000313" key="2">
    <source>
        <dbReference type="EMBL" id="AEW43448.1"/>
    </source>
</evidence>
<dbReference type="EMBL" id="JN642120">
    <property type="protein sequence ID" value="AEW43448.1"/>
    <property type="molecule type" value="mRNA"/>
</dbReference>
<reference evidence="2" key="1">
    <citation type="journal article" date="2011" name="Fish Shellfish Immunol.">
        <title>Molecular cloning and mRNA expression of two peptidoglycan recognition protein (PGRP) genes from mollusk Solen grandis.</title>
        <authorList>
            <person name="Wei X."/>
            <person name="Yang J."/>
            <person name="Yang D."/>
            <person name="Xu J."/>
            <person name="Liu X."/>
            <person name="Yang J."/>
            <person name="Fang J."/>
            <person name="Qiao H."/>
        </authorList>
    </citation>
    <scope>NUCLEOTIDE SEQUENCE</scope>
</reference>
<dbReference type="Gene3D" id="3.10.100.10">
    <property type="entry name" value="Mannose-Binding Protein A, subunit A"/>
    <property type="match status" value="1"/>
</dbReference>
<dbReference type="InterPro" id="IPR050111">
    <property type="entry name" value="C-type_lectin/snaclec_domain"/>
</dbReference>
<protein>
    <submittedName>
        <fullName evidence="2">C-type lectin</fullName>
    </submittedName>
</protein>
<dbReference type="AlphaFoldDB" id="G9IBU9"/>
<feature type="domain" description="C-type lectin" evidence="1">
    <location>
        <begin position="48"/>
        <end position="168"/>
    </location>
</feature>
<dbReference type="InterPro" id="IPR016186">
    <property type="entry name" value="C-type_lectin-like/link_sf"/>
</dbReference>
<dbReference type="GO" id="GO:0030246">
    <property type="term" value="F:carbohydrate binding"/>
    <property type="evidence" value="ECO:0007669"/>
    <property type="project" value="UniProtKB-KW"/>
</dbReference>
<name>G9IBU9_9BIVA</name>
<dbReference type="SMART" id="SM00034">
    <property type="entry name" value="CLECT"/>
    <property type="match status" value="1"/>
</dbReference>
<organism evidence="2">
    <name type="scientific">Solen grandis</name>
    <name type="common">grand razor shell</name>
    <dbReference type="NCBI Taxonomy" id="165599"/>
    <lineage>
        <taxon>Eukaryota</taxon>
        <taxon>Metazoa</taxon>
        <taxon>Spiralia</taxon>
        <taxon>Lophotrochozoa</taxon>
        <taxon>Mollusca</taxon>
        <taxon>Bivalvia</taxon>
        <taxon>Autobranchia</taxon>
        <taxon>Heteroconchia</taxon>
        <taxon>Euheterodonta</taxon>
        <taxon>Imparidentia</taxon>
        <taxon>Adapedonta</taxon>
        <taxon>Solenoidea</taxon>
        <taxon>Solenidae</taxon>
        <taxon>Solen</taxon>
    </lineage>
</organism>
<sequence length="172" mass="19992">MRNLSKRVLRGMRRIESAIDTMSSGHKKRGMGSGGRCPTGFVTLEGWSNCYLFSLFNTSWYEARDYCNAFDSEMVSLGSLKEHYVVTFLIKNNPAYKDIQGWWTSGSFVAKTKQWMWISSVTREPFSFIKWAVNEPNKSSLQCVLLYGRDDHLWHDRLCSDRYNFVCEIPLN</sequence>
<dbReference type="InterPro" id="IPR001304">
    <property type="entry name" value="C-type_lectin-like"/>
</dbReference>
<evidence type="ECO:0000259" key="1">
    <source>
        <dbReference type="PROSITE" id="PS50041"/>
    </source>
</evidence>
<dbReference type="InterPro" id="IPR016187">
    <property type="entry name" value="CTDL_fold"/>
</dbReference>
<accession>G9IBU9</accession>
<keyword evidence="2" id="KW-0430">Lectin</keyword>
<dbReference type="PROSITE" id="PS50041">
    <property type="entry name" value="C_TYPE_LECTIN_2"/>
    <property type="match status" value="1"/>
</dbReference>